<name>A0A0K2T995_LEPSM</name>
<keyword evidence="1" id="KW-0489">Methyltransferase</keyword>
<dbReference type="EMBL" id="HACA01005227">
    <property type="protein sequence ID" value="CDW22588.1"/>
    <property type="molecule type" value="Transcribed_RNA"/>
</dbReference>
<reference evidence="1" key="1">
    <citation type="submission" date="2014-05" db="EMBL/GenBank/DDBJ databases">
        <authorList>
            <person name="Chronopoulou M."/>
        </authorList>
    </citation>
    <scope>NUCLEOTIDE SEQUENCE</scope>
    <source>
        <tissue evidence="1">Whole organism</tissue>
    </source>
</reference>
<proteinExistence type="predicted"/>
<protein>
    <submittedName>
        <fullName evidence="1">Histonelysine Nmethyltransferase SETMARlike [Hydra vulgaris]</fullName>
    </submittedName>
</protein>
<dbReference type="GO" id="GO:0008168">
    <property type="term" value="F:methyltransferase activity"/>
    <property type="evidence" value="ECO:0007669"/>
    <property type="project" value="UniProtKB-KW"/>
</dbReference>
<dbReference type="GO" id="GO:0032259">
    <property type="term" value="P:methylation"/>
    <property type="evidence" value="ECO:0007669"/>
    <property type="project" value="UniProtKB-KW"/>
</dbReference>
<accession>A0A0K2T995</accession>
<dbReference type="AlphaFoldDB" id="A0A0K2T995"/>
<sequence>MRKRCSKWVPRLLTVDHKQKCADDSEQCLVIFKCNRHRYVTMDETWIYQLNSELKRS</sequence>
<evidence type="ECO:0000313" key="1">
    <source>
        <dbReference type="EMBL" id="CDW22588.1"/>
    </source>
</evidence>
<keyword evidence="1" id="KW-0808">Transferase</keyword>
<organism evidence="1">
    <name type="scientific">Lepeophtheirus salmonis</name>
    <name type="common">Salmon louse</name>
    <name type="synonym">Caligus salmonis</name>
    <dbReference type="NCBI Taxonomy" id="72036"/>
    <lineage>
        <taxon>Eukaryota</taxon>
        <taxon>Metazoa</taxon>
        <taxon>Ecdysozoa</taxon>
        <taxon>Arthropoda</taxon>
        <taxon>Crustacea</taxon>
        <taxon>Multicrustacea</taxon>
        <taxon>Hexanauplia</taxon>
        <taxon>Copepoda</taxon>
        <taxon>Siphonostomatoida</taxon>
        <taxon>Caligidae</taxon>
        <taxon>Lepeophtheirus</taxon>
    </lineage>
</organism>